<name>A0ABP5B9U6_9ACTN</name>
<evidence type="ECO:0000313" key="3">
    <source>
        <dbReference type="Proteomes" id="UP001501303"/>
    </source>
</evidence>
<dbReference type="InterPro" id="IPR007278">
    <property type="entry name" value="DUF397"/>
</dbReference>
<feature type="domain" description="DUF397" evidence="1">
    <location>
        <begin position="16"/>
        <end position="68"/>
    </location>
</feature>
<dbReference type="RefSeq" id="WP_344266699.1">
    <property type="nucleotide sequence ID" value="NZ_BAAAMJ010000084.1"/>
</dbReference>
<keyword evidence="3" id="KW-1185">Reference proteome</keyword>
<dbReference type="EMBL" id="BAAAMJ010000084">
    <property type="protein sequence ID" value="GAA1935413.1"/>
    <property type="molecule type" value="Genomic_DNA"/>
</dbReference>
<sequence>MNRDKEQLYTASLDGEWVKSSFSNGSSDNCVQLMVIDGGVAVGDSKRPDLAPLRYTRSELAVFVTAVRAGEFDHLTQR</sequence>
<reference evidence="3" key="1">
    <citation type="journal article" date="2019" name="Int. J. Syst. Evol. Microbiol.">
        <title>The Global Catalogue of Microorganisms (GCM) 10K type strain sequencing project: providing services to taxonomists for standard genome sequencing and annotation.</title>
        <authorList>
            <consortium name="The Broad Institute Genomics Platform"/>
            <consortium name="The Broad Institute Genome Sequencing Center for Infectious Disease"/>
            <person name="Wu L."/>
            <person name="Ma J."/>
        </authorList>
    </citation>
    <scope>NUCLEOTIDE SEQUENCE [LARGE SCALE GENOMIC DNA]</scope>
    <source>
        <strain evidence="3">JCM 13581</strain>
    </source>
</reference>
<gene>
    <name evidence="2" type="ORF">GCM10009716_48050</name>
</gene>
<protein>
    <submittedName>
        <fullName evidence="2">DUF397 domain-containing protein</fullName>
    </submittedName>
</protein>
<dbReference type="Proteomes" id="UP001501303">
    <property type="component" value="Unassembled WGS sequence"/>
</dbReference>
<evidence type="ECO:0000313" key="2">
    <source>
        <dbReference type="EMBL" id="GAA1935413.1"/>
    </source>
</evidence>
<comment type="caution">
    <text evidence="2">The sequence shown here is derived from an EMBL/GenBank/DDBJ whole genome shotgun (WGS) entry which is preliminary data.</text>
</comment>
<dbReference type="Pfam" id="PF04149">
    <property type="entry name" value="DUF397"/>
    <property type="match status" value="1"/>
</dbReference>
<accession>A0ABP5B9U6</accession>
<evidence type="ECO:0000259" key="1">
    <source>
        <dbReference type="Pfam" id="PF04149"/>
    </source>
</evidence>
<organism evidence="2 3">
    <name type="scientific">Streptomyces sodiiphilus</name>
    <dbReference type="NCBI Taxonomy" id="226217"/>
    <lineage>
        <taxon>Bacteria</taxon>
        <taxon>Bacillati</taxon>
        <taxon>Actinomycetota</taxon>
        <taxon>Actinomycetes</taxon>
        <taxon>Kitasatosporales</taxon>
        <taxon>Streptomycetaceae</taxon>
        <taxon>Streptomyces</taxon>
    </lineage>
</organism>
<proteinExistence type="predicted"/>